<dbReference type="GO" id="GO:0006865">
    <property type="term" value="P:amino acid transport"/>
    <property type="evidence" value="ECO:0007669"/>
    <property type="project" value="TreeGrafter"/>
</dbReference>
<evidence type="ECO:0000256" key="1">
    <source>
        <dbReference type="ARBA" id="ARBA00004651"/>
    </source>
</evidence>
<reference evidence="10" key="1">
    <citation type="submission" date="2016-10" db="EMBL/GenBank/DDBJ databases">
        <authorList>
            <person name="Varghese N."/>
            <person name="Submissions S."/>
        </authorList>
    </citation>
    <scope>NUCLEOTIDE SEQUENCE [LARGE SCALE GENOMIC DNA]</scope>
    <source>
        <strain evidence="10">CGMCC 1.10784</strain>
    </source>
</reference>
<proteinExistence type="inferred from homology"/>
<evidence type="ECO:0000256" key="5">
    <source>
        <dbReference type="ARBA" id="ARBA00022989"/>
    </source>
</evidence>
<dbReference type="NCBIfam" id="TIGR01726">
    <property type="entry name" value="HEQRo_perm_3TM"/>
    <property type="match status" value="1"/>
</dbReference>
<keyword evidence="2 7" id="KW-0813">Transport</keyword>
<organism evidence="9 10">
    <name type="scientific">Paenibacillus catalpae</name>
    <dbReference type="NCBI Taxonomy" id="1045775"/>
    <lineage>
        <taxon>Bacteria</taxon>
        <taxon>Bacillati</taxon>
        <taxon>Bacillota</taxon>
        <taxon>Bacilli</taxon>
        <taxon>Bacillales</taxon>
        <taxon>Paenibacillaceae</taxon>
        <taxon>Paenibacillus</taxon>
    </lineage>
</organism>
<evidence type="ECO:0000256" key="7">
    <source>
        <dbReference type="RuleBase" id="RU363032"/>
    </source>
</evidence>
<protein>
    <submittedName>
        <fullName evidence="9">L-cystine transport system permease protein</fullName>
    </submittedName>
</protein>
<evidence type="ECO:0000256" key="2">
    <source>
        <dbReference type="ARBA" id="ARBA00022448"/>
    </source>
</evidence>
<dbReference type="GO" id="GO:0043190">
    <property type="term" value="C:ATP-binding cassette (ABC) transporter complex"/>
    <property type="evidence" value="ECO:0007669"/>
    <property type="project" value="InterPro"/>
</dbReference>
<name>A0A1I1XAU4_9BACL</name>
<keyword evidence="5 7" id="KW-1133">Transmembrane helix</keyword>
<evidence type="ECO:0000313" key="10">
    <source>
        <dbReference type="Proteomes" id="UP000198855"/>
    </source>
</evidence>
<evidence type="ECO:0000256" key="6">
    <source>
        <dbReference type="ARBA" id="ARBA00023136"/>
    </source>
</evidence>
<keyword evidence="3" id="KW-1003">Cell membrane</keyword>
<keyword evidence="10" id="KW-1185">Reference proteome</keyword>
<dbReference type="InterPro" id="IPR010065">
    <property type="entry name" value="AA_ABC_transptr_permease_3TM"/>
</dbReference>
<dbReference type="PROSITE" id="PS50928">
    <property type="entry name" value="ABC_TM1"/>
    <property type="match status" value="1"/>
</dbReference>
<feature type="transmembrane region" description="Helical" evidence="7">
    <location>
        <begin position="98"/>
        <end position="116"/>
    </location>
</feature>
<dbReference type="Pfam" id="PF00528">
    <property type="entry name" value="BPD_transp_1"/>
    <property type="match status" value="1"/>
</dbReference>
<dbReference type="OrthoDB" id="9805999at2"/>
<dbReference type="AlphaFoldDB" id="A0A1I1XAU4"/>
<evidence type="ECO:0000259" key="8">
    <source>
        <dbReference type="PROSITE" id="PS50928"/>
    </source>
</evidence>
<dbReference type="EMBL" id="FOMT01000002">
    <property type="protein sequence ID" value="SFE04477.1"/>
    <property type="molecule type" value="Genomic_DNA"/>
</dbReference>
<evidence type="ECO:0000313" key="9">
    <source>
        <dbReference type="EMBL" id="SFE04477.1"/>
    </source>
</evidence>
<feature type="transmembrane region" description="Helical" evidence="7">
    <location>
        <begin position="23"/>
        <end position="46"/>
    </location>
</feature>
<dbReference type="RefSeq" id="WP_091184345.1">
    <property type="nucleotide sequence ID" value="NZ_FOMT01000002.1"/>
</dbReference>
<gene>
    <name evidence="9" type="ORF">SAMN05216378_2090</name>
</gene>
<dbReference type="SUPFAM" id="SSF161098">
    <property type="entry name" value="MetI-like"/>
    <property type="match status" value="1"/>
</dbReference>
<dbReference type="Gene3D" id="1.10.3720.10">
    <property type="entry name" value="MetI-like"/>
    <property type="match status" value="1"/>
</dbReference>
<dbReference type="STRING" id="1045775.SAMN05216378_2090"/>
<feature type="transmembrane region" description="Helical" evidence="7">
    <location>
        <begin position="202"/>
        <end position="223"/>
    </location>
</feature>
<evidence type="ECO:0000256" key="4">
    <source>
        <dbReference type="ARBA" id="ARBA00022692"/>
    </source>
</evidence>
<dbReference type="CDD" id="cd06261">
    <property type="entry name" value="TM_PBP2"/>
    <property type="match status" value="1"/>
</dbReference>
<accession>A0A1I1XAU4</accession>
<comment type="similarity">
    <text evidence="7">Belongs to the binding-protein-dependent transport system permease family.</text>
</comment>
<keyword evidence="4 7" id="KW-0812">Transmembrane</keyword>
<keyword evidence="6 7" id="KW-0472">Membrane</keyword>
<dbReference type="InterPro" id="IPR000515">
    <property type="entry name" value="MetI-like"/>
</dbReference>
<dbReference type="InterPro" id="IPR035906">
    <property type="entry name" value="MetI-like_sf"/>
</dbReference>
<dbReference type="PANTHER" id="PTHR30614:SF43">
    <property type="entry name" value="L-CYSTINE TRANSPORT SYSTEM PERMEASE PROTEIN TCYM"/>
    <property type="match status" value="1"/>
</dbReference>
<evidence type="ECO:0000256" key="3">
    <source>
        <dbReference type="ARBA" id="ARBA00022475"/>
    </source>
</evidence>
<dbReference type="GO" id="GO:0022857">
    <property type="term" value="F:transmembrane transporter activity"/>
    <property type="evidence" value="ECO:0007669"/>
    <property type="project" value="InterPro"/>
</dbReference>
<dbReference type="InterPro" id="IPR043429">
    <property type="entry name" value="ArtM/GltK/GlnP/TcyL/YhdX-like"/>
</dbReference>
<dbReference type="Proteomes" id="UP000198855">
    <property type="component" value="Unassembled WGS sequence"/>
</dbReference>
<sequence length="236" mass="25641">MKLDPSFIWTAFLQLWSAVPTTLLITLVSVSVGFVIGTITALARIYRIPVLSQLSSGYVTFIRGTPMLTHLLLIYFGLPMLVDGLSTHYGLGWNSAKIPMIGFAYISFSITAGAYLSEVVRSGLLAVDRGQMEAAWSVGMTTPQALRRIVFPQALAASLPNLSNSVIGMLHGSTLAFTVSVVDLNAKAQIVASTNWKFFESYVAAALIFWGLTILIERFTGLIEKRIRVYSKGGVA</sequence>
<feature type="domain" description="ABC transmembrane type-1" evidence="8">
    <location>
        <begin position="19"/>
        <end position="220"/>
    </location>
</feature>
<dbReference type="PANTHER" id="PTHR30614">
    <property type="entry name" value="MEMBRANE COMPONENT OF AMINO ACID ABC TRANSPORTER"/>
    <property type="match status" value="1"/>
</dbReference>
<comment type="subcellular location">
    <subcellularLocation>
        <location evidence="1 7">Cell membrane</location>
        <topology evidence="1 7">Multi-pass membrane protein</topology>
    </subcellularLocation>
</comment>